<feature type="domain" description="BZIP" evidence="8">
    <location>
        <begin position="273"/>
        <end position="336"/>
    </location>
</feature>
<dbReference type="GeneID" id="125669922"/>
<dbReference type="GO" id="GO:0000977">
    <property type="term" value="F:RNA polymerase II transcription regulatory region sequence-specific DNA binding"/>
    <property type="evidence" value="ECO:0007669"/>
    <property type="project" value="TreeGrafter"/>
</dbReference>
<dbReference type="RefSeq" id="XP_048760721.1">
    <property type="nucleotide sequence ID" value="XM_048904764.2"/>
</dbReference>
<dbReference type="InterPro" id="IPR046347">
    <property type="entry name" value="bZIP_sf"/>
</dbReference>
<dbReference type="KEGG" id="oed:125669922"/>
<dbReference type="GO" id="GO:0005634">
    <property type="term" value="C:nucleus"/>
    <property type="evidence" value="ECO:0007669"/>
    <property type="project" value="UniProtKB-SubCell"/>
</dbReference>
<feature type="compositionally biased region" description="Low complexity" evidence="7">
    <location>
        <begin position="214"/>
        <end position="231"/>
    </location>
</feature>
<evidence type="ECO:0000256" key="5">
    <source>
        <dbReference type="ARBA" id="ARBA00023163"/>
    </source>
</evidence>
<dbReference type="PANTHER" id="PTHR13044">
    <property type="entry name" value="ACTIVATING TRANSCRIPTION FACTOR ATF 4/5"/>
    <property type="match status" value="1"/>
</dbReference>
<dbReference type="AlphaFoldDB" id="V9HWZ5"/>
<proteinExistence type="evidence at transcript level"/>
<feature type="compositionally biased region" description="Basic and acidic residues" evidence="7">
    <location>
        <begin position="272"/>
        <end position="283"/>
    </location>
</feature>
<evidence type="ECO:0000313" key="9">
    <source>
        <dbReference type="EMBL" id="ADG85255.1"/>
    </source>
</evidence>
<dbReference type="SMART" id="SM00338">
    <property type="entry name" value="BRLZ"/>
    <property type="match status" value="1"/>
</dbReference>
<keyword evidence="5" id="KW-0804">Transcription</keyword>
<comment type="similarity">
    <text evidence="2">Belongs to the bZIP family.</text>
</comment>
<comment type="subcellular location">
    <subcellularLocation>
        <location evidence="1">Nucleus</location>
    </subcellularLocation>
</comment>
<evidence type="ECO:0000256" key="2">
    <source>
        <dbReference type="ARBA" id="ARBA00007163"/>
    </source>
</evidence>
<sequence>MDMDVLEMEQFPLFEDLAMLDDGSSISLEYEDNAGKYFPGHDSAPKLVIDQAGKEVLDDLLRLSQDDPLDLDWMESGSLEQFLEGMGADQDNMPATQEVVTVSDSIVVMKDTNVNHSVLHDLLTQPITIKQSPPVKVSPKPVVPKDLSQIDILEDNIQLDSLQCFIASPSGDVLEVPSEISFDSNSSLSKSTSQDGLLDVGNVDQLVTSLSAEEVESLLSGSEPSSPRSSSDGTDPDFSPEQSDDEDFTLKSCGGGKQKGKKRRSGPYNTKPADRKDRKRDQNKNAAIRYRNKKREEAEHRAEEEEKLSRKNKDLHDKVDQLNREIKYMKDLISEVCKAKGLKVTFKTKSS</sequence>
<dbReference type="PROSITE" id="PS00036">
    <property type="entry name" value="BZIP_BASIC"/>
    <property type="match status" value="1"/>
</dbReference>
<dbReference type="EMBL" id="GU814272">
    <property type="protein sequence ID" value="ADG85255.1"/>
    <property type="molecule type" value="mRNA"/>
</dbReference>
<reference evidence="9" key="1">
    <citation type="submission" date="2010-02" db="EMBL/GenBank/DDBJ databases">
        <title>Identification of genes differentially expressed by hemocytes from two populations of Ostrea edulis during an in vitro infection with parasites Bonamia ostreae.</title>
        <authorList>
            <person name="Morga B."/>
            <person name="Arzul I."/>
            <person name="Faury N."/>
            <person name="Renault T."/>
        </authorList>
    </citation>
    <scope>NUCLEOTIDE SEQUENCE</scope>
</reference>
<evidence type="ECO:0000259" key="8">
    <source>
        <dbReference type="PROSITE" id="PS50217"/>
    </source>
</evidence>
<dbReference type="GO" id="GO:0001228">
    <property type="term" value="F:DNA-binding transcription activator activity, RNA polymerase II-specific"/>
    <property type="evidence" value="ECO:0007669"/>
    <property type="project" value="TreeGrafter"/>
</dbReference>
<keyword evidence="6" id="KW-0539">Nucleus</keyword>
<evidence type="ECO:0000256" key="4">
    <source>
        <dbReference type="ARBA" id="ARBA00023125"/>
    </source>
</evidence>
<protein>
    <submittedName>
        <fullName evidence="9">cAMP-responsive element binding protein</fullName>
    </submittedName>
</protein>
<feature type="compositionally biased region" description="Basic and acidic residues" evidence="7">
    <location>
        <begin position="294"/>
        <end position="318"/>
    </location>
</feature>
<dbReference type="Pfam" id="PF00170">
    <property type="entry name" value="bZIP_1"/>
    <property type="match status" value="1"/>
</dbReference>
<dbReference type="PROSITE" id="PS50217">
    <property type="entry name" value="BZIP"/>
    <property type="match status" value="1"/>
</dbReference>
<keyword evidence="3" id="KW-0805">Transcription regulation</keyword>
<dbReference type="CDD" id="cd14692">
    <property type="entry name" value="bZIP_ATF4"/>
    <property type="match status" value="1"/>
</dbReference>
<evidence type="ECO:0000256" key="7">
    <source>
        <dbReference type="SAM" id="MobiDB-lite"/>
    </source>
</evidence>
<dbReference type="SUPFAM" id="SSF57959">
    <property type="entry name" value="Leucine zipper domain"/>
    <property type="match status" value="1"/>
</dbReference>
<evidence type="ECO:0000256" key="3">
    <source>
        <dbReference type="ARBA" id="ARBA00023015"/>
    </source>
</evidence>
<evidence type="ECO:0000256" key="6">
    <source>
        <dbReference type="ARBA" id="ARBA00023242"/>
    </source>
</evidence>
<evidence type="ECO:0000256" key="1">
    <source>
        <dbReference type="ARBA" id="ARBA00004123"/>
    </source>
</evidence>
<dbReference type="FunFam" id="1.20.5.170:FF:000021">
    <property type="entry name" value="Cyclic AMP-dependent transcription factor ATF-4"/>
    <property type="match status" value="1"/>
</dbReference>
<dbReference type="InterPro" id="IPR004827">
    <property type="entry name" value="bZIP"/>
</dbReference>
<dbReference type="OrthoDB" id="5847285at2759"/>
<dbReference type="OMA" id="QFPLFED"/>
<organism evidence="9">
    <name type="scientific">Ostrea edulis</name>
    <name type="common">Native oyster</name>
    <name type="synonym">European flat oyster</name>
    <dbReference type="NCBI Taxonomy" id="37623"/>
    <lineage>
        <taxon>Eukaryota</taxon>
        <taxon>Metazoa</taxon>
        <taxon>Spiralia</taxon>
        <taxon>Lophotrochozoa</taxon>
        <taxon>Mollusca</taxon>
        <taxon>Bivalvia</taxon>
        <taxon>Autobranchia</taxon>
        <taxon>Pteriomorphia</taxon>
        <taxon>Ostreida</taxon>
        <taxon>Ostreoidea</taxon>
        <taxon>Ostreidae</taxon>
        <taxon>Ostrea</taxon>
    </lineage>
</organism>
<dbReference type="Gene3D" id="1.20.5.170">
    <property type="match status" value="1"/>
</dbReference>
<accession>V9HWZ5</accession>
<feature type="region of interest" description="Disordered" evidence="7">
    <location>
        <begin position="214"/>
        <end position="318"/>
    </location>
</feature>
<dbReference type="PANTHER" id="PTHR13044:SF14">
    <property type="entry name" value="CRYPTOCEPHAL, ISOFORM A"/>
    <property type="match status" value="1"/>
</dbReference>
<name>V9HWZ5_OSTED</name>
<keyword evidence="4" id="KW-0238">DNA-binding</keyword>